<keyword evidence="2 4" id="KW-0442">Lipid degradation</keyword>
<dbReference type="KEGG" id="upv:EJN92_20285"/>
<dbReference type="PANTHER" id="PTHR14226">
    <property type="entry name" value="NEUROPATHY TARGET ESTERASE/SWISS CHEESE D.MELANOGASTER"/>
    <property type="match status" value="1"/>
</dbReference>
<dbReference type="GO" id="GO:0016787">
    <property type="term" value="F:hydrolase activity"/>
    <property type="evidence" value="ECO:0007669"/>
    <property type="project" value="UniProtKB-UniRule"/>
</dbReference>
<accession>A0A3S9HPT6</accession>
<dbReference type="InterPro" id="IPR002641">
    <property type="entry name" value="PNPLA_dom"/>
</dbReference>
<gene>
    <name evidence="6" type="ORF">EJN92_20285</name>
</gene>
<evidence type="ECO:0000313" key="6">
    <source>
        <dbReference type="EMBL" id="AZP14132.1"/>
    </source>
</evidence>
<sequence>MRKKMFTLALQGGGSHGAFTWGVLDRILEDGRLPIEAISGASAGAMNAIVMAQGYISGGRDGARQSLKDFWGKLASLHSFGTGSSGVSSLTHFASPNPVFENCDKQTDMELVSAMPAGYKSALSMLRYFSPQQINPFDLNPLREILTQQIDFERIRGQSTLSLFIACTEVNTGRLKLFRNAQLSVEVLMASACLPLINRAVEIEGVAYWDGGLSANPPLLPLVYQCQANNLLLVLLQEQKQSAQAAPSSANDIWHRLSEMGFSSCYLTEMDGLLAAKQQAKRSYFGFGRLERRLRALQIHQIELPQAIGQLAPHSKMYAEEKFLQSLHKAGRNQAERWLTQYFASANKLSSSPA</sequence>
<feature type="short sequence motif" description="DGA/G" evidence="4">
    <location>
        <begin position="210"/>
        <end position="212"/>
    </location>
</feature>
<dbReference type="InterPro" id="IPR050301">
    <property type="entry name" value="NTE"/>
</dbReference>
<dbReference type="PANTHER" id="PTHR14226:SF78">
    <property type="entry name" value="SLR0060 PROTEIN"/>
    <property type="match status" value="1"/>
</dbReference>
<evidence type="ECO:0000259" key="5">
    <source>
        <dbReference type="PROSITE" id="PS51635"/>
    </source>
</evidence>
<feature type="short sequence motif" description="GXGXXG" evidence="4">
    <location>
        <begin position="12"/>
        <end position="17"/>
    </location>
</feature>
<proteinExistence type="predicted"/>
<keyword evidence="7" id="KW-1185">Reference proteome</keyword>
<dbReference type="InterPro" id="IPR016035">
    <property type="entry name" value="Acyl_Trfase/lysoPLipase"/>
</dbReference>
<evidence type="ECO:0000256" key="4">
    <source>
        <dbReference type="PROSITE-ProRule" id="PRU01161"/>
    </source>
</evidence>
<dbReference type="EMBL" id="CP034464">
    <property type="protein sequence ID" value="AZP14132.1"/>
    <property type="molecule type" value="Genomic_DNA"/>
</dbReference>
<dbReference type="GO" id="GO:0016042">
    <property type="term" value="P:lipid catabolic process"/>
    <property type="evidence" value="ECO:0007669"/>
    <property type="project" value="UniProtKB-UniRule"/>
</dbReference>
<feature type="domain" description="PNPLA" evidence="5">
    <location>
        <begin position="8"/>
        <end position="223"/>
    </location>
</feature>
<organism evidence="6 7">
    <name type="scientific">Undibacterium parvum</name>
    <dbReference type="NCBI Taxonomy" id="401471"/>
    <lineage>
        <taxon>Bacteria</taxon>
        <taxon>Pseudomonadati</taxon>
        <taxon>Pseudomonadota</taxon>
        <taxon>Betaproteobacteria</taxon>
        <taxon>Burkholderiales</taxon>
        <taxon>Oxalobacteraceae</taxon>
        <taxon>Undibacterium</taxon>
    </lineage>
</organism>
<evidence type="ECO:0000256" key="1">
    <source>
        <dbReference type="ARBA" id="ARBA00022801"/>
    </source>
</evidence>
<dbReference type="SUPFAM" id="SSF52151">
    <property type="entry name" value="FabD/lysophospholipase-like"/>
    <property type="match status" value="1"/>
</dbReference>
<dbReference type="Proteomes" id="UP000275663">
    <property type="component" value="Chromosome"/>
</dbReference>
<protein>
    <submittedName>
        <fullName evidence="6">Patatin-like phospholipase family protein</fullName>
    </submittedName>
</protein>
<dbReference type="Gene3D" id="3.40.1090.10">
    <property type="entry name" value="Cytosolic phospholipase A2 catalytic domain"/>
    <property type="match status" value="2"/>
</dbReference>
<keyword evidence="3 4" id="KW-0443">Lipid metabolism</keyword>
<dbReference type="AlphaFoldDB" id="A0A3S9HPT6"/>
<dbReference type="RefSeq" id="WP_126129493.1">
    <property type="nucleotide sequence ID" value="NZ_CP034464.1"/>
</dbReference>
<name>A0A3S9HPT6_9BURK</name>
<dbReference type="OrthoDB" id="9770965at2"/>
<feature type="short sequence motif" description="GXSXG" evidence="4">
    <location>
        <begin position="40"/>
        <end position="44"/>
    </location>
</feature>
<evidence type="ECO:0000313" key="7">
    <source>
        <dbReference type="Proteomes" id="UP000275663"/>
    </source>
</evidence>
<evidence type="ECO:0000256" key="2">
    <source>
        <dbReference type="ARBA" id="ARBA00022963"/>
    </source>
</evidence>
<feature type="active site" description="Nucleophile" evidence="4">
    <location>
        <position position="42"/>
    </location>
</feature>
<feature type="active site" description="Proton acceptor" evidence="4">
    <location>
        <position position="210"/>
    </location>
</feature>
<keyword evidence="1 4" id="KW-0378">Hydrolase</keyword>
<dbReference type="Pfam" id="PF01734">
    <property type="entry name" value="Patatin"/>
    <property type="match status" value="1"/>
</dbReference>
<dbReference type="PROSITE" id="PS51635">
    <property type="entry name" value="PNPLA"/>
    <property type="match status" value="1"/>
</dbReference>
<evidence type="ECO:0000256" key="3">
    <source>
        <dbReference type="ARBA" id="ARBA00023098"/>
    </source>
</evidence>
<reference evidence="6 7" key="1">
    <citation type="journal article" date="2011" name="Int. J. Syst. Evol. Microbiol.">
        <title>Description of Undibacterium oligocarboniphilum sp. nov., isolated from purified water, and Undibacterium pigrum strain CCUG 49012 as the type strain of Undibacterium parvum sp. nov., and emended descriptions of the genus Undibacterium and the species Undibacterium pigrum.</title>
        <authorList>
            <person name="Eder W."/>
            <person name="Wanner G."/>
            <person name="Ludwig W."/>
            <person name="Busse H.J."/>
            <person name="Ziemke-Kageler F."/>
            <person name="Lang E."/>
        </authorList>
    </citation>
    <scope>NUCLEOTIDE SEQUENCE [LARGE SCALE GENOMIC DNA]</scope>
    <source>
        <strain evidence="6 7">DSM 23061</strain>
    </source>
</reference>